<evidence type="ECO:0000313" key="5">
    <source>
        <dbReference type="Proteomes" id="UP000663829"/>
    </source>
</evidence>
<evidence type="ECO:0000313" key="2">
    <source>
        <dbReference type="EMBL" id="CAF1322102.1"/>
    </source>
</evidence>
<evidence type="ECO:0000313" key="4">
    <source>
        <dbReference type="EMBL" id="CAF4132397.1"/>
    </source>
</evidence>
<dbReference type="EMBL" id="CAJOBC010007689">
    <property type="protein sequence ID" value="CAF3940047.1"/>
    <property type="molecule type" value="Genomic_DNA"/>
</dbReference>
<dbReference type="Proteomes" id="UP000682733">
    <property type="component" value="Unassembled WGS sequence"/>
</dbReference>
<protein>
    <submittedName>
        <fullName evidence="1">Uncharacterized protein</fullName>
    </submittedName>
</protein>
<gene>
    <name evidence="1" type="ORF">GPM918_LOCUS22444</name>
    <name evidence="2" type="ORF">OVA965_LOCUS29485</name>
    <name evidence="3" type="ORF">SRO942_LOCUS22442</name>
    <name evidence="4" type="ORF">TMI583_LOCUS30258</name>
</gene>
<evidence type="ECO:0000313" key="3">
    <source>
        <dbReference type="EMBL" id="CAF3940047.1"/>
    </source>
</evidence>
<proteinExistence type="predicted"/>
<organism evidence="1 5">
    <name type="scientific">Didymodactylos carnosus</name>
    <dbReference type="NCBI Taxonomy" id="1234261"/>
    <lineage>
        <taxon>Eukaryota</taxon>
        <taxon>Metazoa</taxon>
        <taxon>Spiralia</taxon>
        <taxon>Gnathifera</taxon>
        <taxon>Rotifera</taxon>
        <taxon>Eurotatoria</taxon>
        <taxon>Bdelloidea</taxon>
        <taxon>Philodinida</taxon>
        <taxon>Philodinidae</taxon>
        <taxon>Didymodactylos</taxon>
    </lineage>
</organism>
<dbReference type="Proteomes" id="UP000677228">
    <property type="component" value="Unassembled WGS sequence"/>
</dbReference>
<accession>A0A814UIQ2</accession>
<dbReference type="Proteomes" id="UP000663829">
    <property type="component" value="Unassembled WGS sequence"/>
</dbReference>
<keyword evidence="5" id="KW-1185">Reference proteome</keyword>
<comment type="caution">
    <text evidence="1">The sequence shown here is derived from an EMBL/GenBank/DDBJ whole genome shotgun (WGS) entry which is preliminary data.</text>
</comment>
<dbReference type="EMBL" id="CAJOBA010042404">
    <property type="protein sequence ID" value="CAF4132397.1"/>
    <property type="molecule type" value="Genomic_DNA"/>
</dbReference>
<evidence type="ECO:0000313" key="1">
    <source>
        <dbReference type="EMBL" id="CAF1176010.1"/>
    </source>
</evidence>
<name>A0A814UIQ2_9BILA</name>
<dbReference type="Proteomes" id="UP000681722">
    <property type="component" value="Unassembled WGS sequence"/>
</dbReference>
<sequence>MNQFGQVSIERAGDSYKHIDTKEVFMIPDNLQKTLDDQRFLAFDVDIGSRMLGFCSHEGLFRLCMSYGVQLLPATIMTDFKDGAIQVSMLIATDT</sequence>
<reference evidence="1" key="1">
    <citation type="submission" date="2021-02" db="EMBL/GenBank/DDBJ databases">
        <authorList>
            <person name="Nowell W R."/>
        </authorList>
    </citation>
    <scope>NUCLEOTIDE SEQUENCE</scope>
</reference>
<dbReference type="EMBL" id="CAJNOK010020800">
    <property type="protein sequence ID" value="CAF1322102.1"/>
    <property type="molecule type" value="Genomic_DNA"/>
</dbReference>
<dbReference type="EMBL" id="CAJNOQ010007689">
    <property type="protein sequence ID" value="CAF1176010.1"/>
    <property type="molecule type" value="Genomic_DNA"/>
</dbReference>
<dbReference type="AlphaFoldDB" id="A0A814UIQ2"/>